<evidence type="ECO:0000256" key="1">
    <source>
        <dbReference type="SAM" id="Coils"/>
    </source>
</evidence>
<feature type="coiled-coil region" evidence="1">
    <location>
        <begin position="65"/>
        <end position="108"/>
    </location>
</feature>
<dbReference type="AlphaFoldDB" id="A0A2S5KQE1"/>
<sequence length="261" mass="29775">MRRHLLAMTVAATLLAGCSEHDLPYYQSHLDEAQIKVNECKDALKTAFVAQDKDALKKVAEDGECRAADQARREYQQQLAEQERTLREEEAKKQKAEAERQYAADYEQAKTDLAVLSDDAFFDYSKQCKLVIFGQPSAQCKAFTELEPARSEAAVVALITRFPKEQLITYKKDHCQGINFSESQCQLSEKAVDKQHDDQIALYLNNRDQLKTDFNSCNEQITQLKKERKYDESSEFAHTYQCKLALEAAGHLKVYGYGKPL</sequence>
<evidence type="ECO:0000313" key="2">
    <source>
        <dbReference type="EMBL" id="PPC76875.1"/>
    </source>
</evidence>
<keyword evidence="1" id="KW-0175">Coiled coil</keyword>
<name>A0A2S5KQE1_9PROT</name>
<reference evidence="2 3" key="1">
    <citation type="submission" date="2018-02" db="EMBL/GenBank/DDBJ databases">
        <title>novel marine gammaproteobacteria from coastal saline agro ecosystem.</title>
        <authorList>
            <person name="Krishnan R."/>
            <person name="Ramesh Kumar N."/>
        </authorList>
    </citation>
    <scope>NUCLEOTIDE SEQUENCE [LARGE SCALE GENOMIC DNA]</scope>
    <source>
        <strain evidence="2 3">228</strain>
    </source>
</reference>
<organism evidence="2 3">
    <name type="scientific">Proteobacteria bacterium 228</name>
    <dbReference type="NCBI Taxonomy" id="2083153"/>
    <lineage>
        <taxon>Bacteria</taxon>
        <taxon>Pseudomonadati</taxon>
        <taxon>Pseudomonadota</taxon>
    </lineage>
</organism>
<dbReference type="EMBL" id="PRLP01000038">
    <property type="protein sequence ID" value="PPC76875.1"/>
    <property type="molecule type" value="Genomic_DNA"/>
</dbReference>
<dbReference type="PROSITE" id="PS51257">
    <property type="entry name" value="PROKAR_LIPOPROTEIN"/>
    <property type="match status" value="1"/>
</dbReference>
<gene>
    <name evidence="2" type="ORF">C4K68_13125</name>
</gene>
<evidence type="ECO:0000313" key="3">
    <source>
        <dbReference type="Proteomes" id="UP000238196"/>
    </source>
</evidence>
<accession>A0A2S5KQE1</accession>
<proteinExistence type="predicted"/>
<dbReference type="OrthoDB" id="6316168at2"/>
<dbReference type="Proteomes" id="UP000238196">
    <property type="component" value="Unassembled WGS sequence"/>
</dbReference>
<protein>
    <submittedName>
        <fullName evidence="2">Uncharacterized protein</fullName>
    </submittedName>
</protein>
<comment type="caution">
    <text evidence="2">The sequence shown here is derived from an EMBL/GenBank/DDBJ whole genome shotgun (WGS) entry which is preliminary data.</text>
</comment>